<accession>A0A6J8E4G3</accession>
<evidence type="ECO:0000313" key="5">
    <source>
        <dbReference type="Proteomes" id="UP000507470"/>
    </source>
</evidence>
<feature type="signal peptide" evidence="1">
    <location>
        <begin position="1"/>
        <end position="17"/>
    </location>
</feature>
<evidence type="ECO:0000259" key="2">
    <source>
        <dbReference type="Pfam" id="PF00024"/>
    </source>
</evidence>
<dbReference type="EMBL" id="CACVKT020008487">
    <property type="protein sequence ID" value="CAC5415729.1"/>
    <property type="molecule type" value="Genomic_DNA"/>
</dbReference>
<organism evidence="4 5">
    <name type="scientific">Mytilus coruscus</name>
    <name type="common">Sea mussel</name>
    <dbReference type="NCBI Taxonomy" id="42192"/>
    <lineage>
        <taxon>Eukaryota</taxon>
        <taxon>Metazoa</taxon>
        <taxon>Spiralia</taxon>
        <taxon>Lophotrochozoa</taxon>
        <taxon>Mollusca</taxon>
        <taxon>Bivalvia</taxon>
        <taxon>Autobranchia</taxon>
        <taxon>Pteriomorphia</taxon>
        <taxon>Mytilida</taxon>
        <taxon>Mytiloidea</taxon>
        <taxon>Mytilidae</taxon>
        <taxon>Mytilinae</taxon>
        <taxon>Mytilus</taxon>
    </lineage>
</organism>
<reference evidence="4 5" key="1">
    <citation type="submission" date="2020-06" db="EMBL/GenBank/DDBJ databases">
        <authorList>
            <person name="Li R."/>
            <person name="Bekaert M."/>
        </authorList>
    </citation>
    <scope>NUCLEOTIDE SEQUENCE [LARGE SCALE GENOMIC DNA]</scope>
    <source>
        <strain evidence="5">wild</strain>
    </source>
</reference>
<dbReference type="OrthoDB" id="6044186at2759"/>
<proteinExistence type="predicted"/>
<name>A0A6J8E4G3_MYTCO</name>
<sequence length="264" mass="29013">MILSVTFVAILTSVGLGNILDGIWIKTKNSGSIDSNTQNVIDSYTSLSTFQIFPANKRFIKFHIKACNNAFVLLSSAIDLQSPDFYEICIGGSSNTQIFLRRFSSTMSEHQFDVPGLLSCSEHKTFIVKWEASGKITLTTETGIVMDWTDISPIPIQGTGIKTGWGSDGMWIVEHSSLFTGYYCGVTGSYGNMTLLSTNTDISVTRCSSKCALSDDCLGINFHHKTKECQFVAGGQPVIKSVAHDWKFYTKCLKEKTMCLGCIV</sequence>
<dbReference type="AlphaFoldDB" id="A0A6J8E4G3"/>
<gene>
    <name evidence="4" type="ORF">MCOR_48407</name>
</gene>
<dbReference type="PANTHER" id="PTHR36695">
    <property type="entry name" value="AGAP008648-PA"/>
    <property type="match status" value="1"/>
</dbReference>
<dbReference type="Pfam" id="PF00024">
    <property type="entry name" value="PAN_1"/>
    <property type="match status" value="1"/>
</dbReference>
<dbReference type="PANTHER" id="PTHR36695:SF12">
    <property type="entry name" value="AGAP008648-PA"/>
    <property type="match status" value="1"/>
</dbReference>
<protein>
    <submittedName>
        <fullName evidence="4">Uncharacterized protein</fullName>
    </submittedName>
</protein>
<dbReference type="Proteomes" id="UP000507470">
    <property type="component" value="Unassembled WGS sequence"/>
</dbReference>
<dbReference type="Pfam" id="PF12248">
    <property type="entry name" value="Methyltransf_FA"/>
    <property type="match status" value="1"/>
</dbReference>
<evidence type="ECO:0000259" key="3">
    <source>
        <dbReference type="Pfam" id="PF12248"/>
    </source>
</evidence>
<feature type="domain" description="Farnesoic acid O-methyl transferase" evidence="3">
    <location>
        <begin position="56"/>
        <end position="175"/>
    </location>
</feature>
<dbReference type="InterPro" id="IPR022041">
    <property type="entry name" value="Methyltransf_FA"/>
</dbReference>
<evidence type="ECO:0000256" key="1">
    <source>
        <dbReference type="SAM" id="SignalP"/>
    </source>
</evidence>
<feature type="chain" id="PRO_5026941973" evidence="1">
    <location>
        <begin position="18"/>
        <end position="264"/>
    </location>
</feature>
<keyword evidence="1" id="KW-0732">Signal</keyword>
<keyword evidence="5" id="KW-1185">Reference proteome</keyword>
<feature type="domain" description="Apple" evidence="2">
    <location>
        <begin position="201"/>
        <end position="235"/>
    </location>
</feature>
<dbReference type="InterPro" id="IPR003609">
    <property type="entry name" value="Pan_app"/>
</dbReference>
<evidence type="ECO:0000313" key="4">
    <source>
        <dbReference type="EMBL" id="CAC5415729.1"/>
    </source>
</evidence>